<dbReference type="OrthoDB" id="9806302at2"/>
<protein>
    <recommendedName>
        <fullName evidence="9">Multidrug-efflux transporter</fullName>
    </recommendedName>
</protein>
<evidence type="ECO:0000256" key="2">
    <source>
        <dbReference type="ARBA" id="ARBA00022448"/>
    </source>
</evidence>
<dbReference type="AlphaFoldDB" id="A0A518CYN2"/>
<dbReference type="Proteomes" id="UP000319342">
    <property type="component" value="Chromosome"/>
</dbReference>
<dbReference type="PANTHER" id="PTHR43298">
    <property type="entry name" value="MULTIDRUG RESISTANCE PROTEIN NORM-RELATED"/>
    <property type="match status" value="1"/>
</dbReference>
<feature type="transmembrane region" description="Helical" evidence="10">
    <location>
        <begin position="110"/>
        <end position="132"/>
    </location>
</feature>
<dbReference type="CDD" id="cd13131">
    <property type="entry name" value="MATE_NorM_like"/>
    <property type="match status" value="1"/>
</dbReference>
<feature type="transmembrane region" description="Helical" evidence="10">
    <location>
        <begin position="253"/>
        <end position="278"/>
    </location>
</feature>
<dbReference type="GO" id="GO:0006811">
    <property type="term" value="P:monoatomic ion transport"/>
    <property type="evidence" value="ECO:0007669"/>
    <property type="project" value="UniProtKB-KW"/>
</dbReference>
<feature type="transmembrane region" description="Helical" evidence="10">
    <location>
        <begin position="176"/>
        <end position="200"/>
    </location>
</feature>
<feature type="transmembrane region" description="Helical" evidence="10">
    <location>
        <begin position="333"/>
        <end position="357"/>
    </location>
</feature>
<dbReference type="Pfam" id="PF01554">
    <property type="entry name" value="MatE"/>
    <property type="match status" value="2"/>
</dbReference>
<feature type="transmembrane region" description="Helical" evidence="10">
    <location>
        <begin position="290"/>
        <end position="312"/>
    </location>
</feature>
<feature type="transmembrane region" description="Helical" evidence="10">
    <location>
        <begin position="27"/>
        <end position="50"/>
    </location>
</feature>
<feature type="transmembrane region" description="Helical" evidence="10">
    <location>
        <begin position="403"/>
        <end position="421"/>
    </location>
</feature>
<keyword evidence="3" id="KW-0050">Antiport</keyword>
<keyword evidence="2" id="KW-0813">Transport</keyword>
<evidence type="ECO:0000313" key="12">
    <source>
        <dbReference type="Proteomes" id="UP000319342"/>
    </source>
</evidence>
<feature type="transmembrane region" description="Helical" evidence="10">
    <location>
        <begin position="144"/>
        <end position="164"/>
    </location>
</feature>
<dbReference type="InterPro" id="IPR050222">
    <property type="entry name" value="MATE_MdtK"/>
</dbReference>
<feature type="transmembrane region" description="Helical" evidence="10">
    <location>
        <begin position="433"/>
        <end position="451"/>
    </location>
</feature>
<evidence type="ECO:0000313" key="11">
    <source>
        <dbReference type="EMBL" id="QDU84343.1"/>
    </source>
</evidence>
<dbReference type="InterPro" id="IPR048279">
    <property type="entry name" value="MdtK-like"/>
</dbReference>
<evidence type="ECO:0000256" key="5">
    <source>
        <dbReference type="ARBA" id="ARBA00022692"/>
    </source>
</evidence>
<dbReference type="EMBL" id="CP036290">
    <property type="protein sequence ID" value="QDU84343.1"/>
    <property type="molecule type" value="Genomic_DNA"/>
</dbReference>
<dbReference type="GO" id="GO:0042910">
    <property type="term" value="F:xenobiotic transmembrane transporter activity"/>
    <property type="evidence" value="ECO:0007669"/>
    <property type="project" value="InterPro"/>
</dbReference>
<reference evidence="11 12" key="1">
    <citation type="submission" date="2019-02" db="EMBL/GenBank/DDBJ databases">
        <title>Deep-cultivation of Planctomycetes and their phenomic and genomic characterization uncovers novel biology.</title>
        <authorList>
            <person name="Wiegand S."/>
            <person name="Jogler M."/>
            <person name="Boedeker C."/>
            <person name="Pinto D."/>
            <person name="Vollmers J."/>
            <person name="Rivas-Marin E."/>
            <person name="Kohn T."/>
            <person name="Peeters S.H."/>
            <person name="Heuer A."/>
            <person name="Rast P."/>
            <person name="Oberbeckmann S."/>
            <person name="Bunk B."/>
            <person name="Jeske O."/>
            <person name="Meyerdierks A."/>
            <person name="Storesund J.E."/>
            <person name="Kallscheuer N."/>
            <person name="Luecker S."/>
            <person name="Lage O.M."/>
            <person name="Pohl T."/>
            <person name="Merkel B.J."/>
            <person name="Hornburger P."/>
            <person name="Mueller R.-W."/>
            <person name="Bruemmer F."/>
            <person name="Labrenz M."/>
            <person name="Spormann A.M."/>
            <person name="Op den Camp H."/>
            <person name="Overmann J."/>
            <person name="Amann R."/>
            <person name="Jetten M.S.M."/>
            <person name="Mascher T."/>
            <person name="Medema M.H."/>
            <person name="Devos D.P."/>
            <person name="Kaster A.-K."/>
            <person name="Ovreas L."/>
            <person name="Rohde M."/>
            <person name="Galperin M.Y."/>
            <person name="Jogler C."/>
        </authorList>
    </citation>
    <scope>NUCLEOTIDE SEQUENCE [LARGE SCALE GENOMIC DNA]</scope>
    <source>
        <strain evidence="11 12">Pla163</strain>
    </source>
</reference>
<dbReference type="PANTHER" id="PTHR43298:SF2">
    <property type="entry name" value="FMN_FAD EXPORTER YEEO-RELATED"/>
    <property type="match status" value="1"/>
</dbReference>
<dbReference type="PIRSF" id="PIRSF006603">
    <property type="entry name" value="DinF"/>
    <property type="match status" value="1"/>
</dbReference>
<keyword evidence="8 10" id="KW-0472">Membrane</keyword>
<feature type="transmembrane region" description="Helical" evidence="10">
    <location>
        <begin position="363"/>
        <end position="382"/>
    </location>
</feature>
<proteinExistence type="predicted"/>
<gene>
    <name evidence="11" type="primary">norM</name>
    <name evidence="11" type="ORF">Pla163_14500</name>
</gene>
<comment type="subcellular location">
    <subcellularLocation>
        <location evidence="1">Cell membrane</location>
        <topology evidence="1">Multi-pass membrane protein</topology>
    </subcellularLocation>
</comment>
<evidence type="ECO:0000256" key="10">
    <source>
        <dbReference type="SAM" id="Phobius"/>
    </source>
</evidence>
<evidence type="ECO:0000256" key="6">
    <source>
        <dbReference type="ARBA" id="ARBA00022989"/>
    </source>
</evidence>
<evidence type="ECO:0000256" key="3">
    <source>
        <dbReference type="ARBA" id="ARBA00022449"/>
    </source>
</evidence>
<evidence type="ECO:0000256" key="8">
    <source>
        <dbReference type="ARBA" id="ARBA00023136"/>
    </source>
</evidence>
<organism evidence="11 12">
    <name type="scientific">Rohdeia mirabilis</name>
    <dbReference type="NCBI Taxonomy" id="2528008"/>
    <lineage>
        <taxon>Bacteria</taxon>
        <taxon>Pseudomonadati</taxon>
        <taxon>Planctomycetota</taxon>
        <taxon>Planctomycetia</taxon>
        <taxon>Planctomycetia incertae sedis</taxon>
        <taxon>Rohdeia</taxon>
    </lineage>
</organism>
<evidence type="ECO:0000256" key="7">
    <source>
        <dbReference type="ARBA" id="ARBA00023065"/>
    </source>
</evidence>
<keyword evidence="6 10" id="KW-1133">Transmembrane helix</keyword>
<feature type="transmembrane region" description="Helical" evidence="10">
    <location>
        <begin position="70"/>
        <end position="90"/>
    </location>
</feature>
<dbReference type="RefSeq" id="WP_145185706.1">
    <property type="nucleotide sequence ID" value="NZ_CP036290.1"/>
</dbReference>
<evidence type="ECO:0000256" key="9">
    <source>
        <dbReference type="ARBA" id="ARBA00031636"/>
    </source>
</evidence>
<dbReference type="NCBIfam" id="TIGR00797">
    <property type="entry name" value="matE"/>
    <property type="match status" value="1"/>
</dbReference>
<keyword evidence="5 10" id="KW-0812">Transmembrane</keyword>
<evidence type="ECO:0000256" key="4">
    <source>
        <dbReference type="ARBA" id="ARBA00022475"/>
    </source>
</evidence>
<dbReference type="GO" id="GO:0005886">
    <property type="term" value="C:plasma membrane"/>
    <property type="evidence" value="ECO:0007669"/>
    <property type="project" value="UniProtKB-SubCell"/>
</dbReference>
<keyword evidence="4" id="KW-1003">Cell membrane</keyword>
<name>A0A518CYN2_9BACT</name>
<dbReference type="GO" id="GO:0015297">
    <property type="term" value="F:antiporter activity"/>
    <property type="evidence" value="ECO:0007669"/>
    <property type="project" value="UniProtKB-KW"/>
</dbReference>
<accession>A0A518CYN2</accession>
<keyword evidence="7" id="KW-0406">Ion transport</keyword>
<keyword evidence="12" id="KW-1185">Reference proteome</keyword>
<evidence type="ECO:0000256" key="1">
    <source>
        <dbReference type="ARBA" id="ARBA00004651"/>
    </source>
</evidence>
<dbReference type="InterPro" id="IPR002528">
    <property type="entry name" value="MATE_fam"/>
</dbReference>
<sequence length="466" mass="48324">MDAPDRSDARAPATPNLRRELRQQLRLALPIIVVQLGMMGMGAVDTLMVGRYGAEDDGGAALSAVAQGNLLFFGGFTFAMGVMMGLDPVLSQALGADDRRGFARGVQRGFVLVPLLALIAALPLLFAGPLLAALDQPAEVRDLAVSYCHWSLPGVPLMLGFVVLRGALQSLEKLAPILWTVLAANVLNVVLDAALIHGTWGAPELGSTGSAIASTIGRGFMLVMLAALAIGRLRPLVLPLDRAALQIAPLARLVRLGSSVGAQNLLEFGAFAAVAVGMGQIGTTEQAGHMVAMNLAALSFMIPLGVATAASVRVGKAVGRGDGDAARFAARTALVLGAGFMLASGGVYFTCAEFLAGLYTDKAAVVAVAATLLPLAAAFQLFDGTQVVALGVLRGAGDTALPALVNLVGYWLIGLPFGWWLAFDTTVGYPGLWWGLVLGLVVVAAVLVVRIRVRLARFVSRVDLDG</sequence>
<feature type="transmembrane region" description="Helical" evidence="10">
    <location>
        <begin position="212"/>
        <end position="233"/>
    </location>
</feature>